<evidence type="ECO:0000313" key="9">
    <source>
        <dbReference type="RefSeq" id="XP_010916431.1"/>
    </source>
</evidence>
<dbReference type="AlphaFoldDB" id="A0A6I9QY99"/>
<dbReference type="InParanoid" id="A0A6I9QY99"/>
<evidence type="ECO:0000256" key="1">
    <source>
        <dbReference type="ARBA" id="ARBA00004606"/>
    </source>
</evidence>
<feature type="region of interest" description="Disordered" evidence="6">
    <location>
        <begin position="1"/>
        <end position="20"/>
    </location>
</feature>
<dbReference type="RefSeq" id="XP_073110332.1">
    <property type="nucleotide sequence ID" value="XM_073254231.1"/>
</dbReference>
<dbReference type="GO" id="GO:0016020">
    <property type="term" value="C:membrane"/>
    <property type="evidence" value="ECO:0007669"/>
    <property type="project" value="UniProtKB-SubCell"/>
</dbReference>
<dbReference type="RefSeq" id="XP_073110331.1">
    <property type="nucleotide sequence ID" value="XM_073254230.1"/>
</dbReference>
<dbReference type="RefSeq" id="XP_073110329.1">
    <property type="nucleotide sequence ID" value="XM_073254228.1"/>
</dbReference>
<dbReference type="RefSeq" id="XP_073110327.1">
    <property type="nucleotide sequence ID" value="XM_073254226.1"/>
</dbReference>
<keyword evidence="3" id="KW-0808">Transferase</keyword>
<dbReference type="RefSeq" id="XP_073110333.1">
    <property type="nucleotide sequence ID" value="XM_073254232.1"/>
</dbReference>
<dbReference type="OrthoDB" id="191334at2759"/>
<accession>A0A6I9QY99</accession>
<evidence type="ECO:0000256" key="2">
    <source>
        <dbReference type="ARBA" id="ARBA00022676"/>
    </source>
</evidence>
<dbReference type="InterPro" id="IPR044174">
    <property type="entry name" value="BC10-like"/>
</dbReference>
<protein>
    <submittedName>
        <fullName evidence="9">Glycosyltransferase BC10</fullName>
    </submittedName>
</protein>
<evidence type="ECO:0000256" key="6">
    <source>
        <dbReference type="SAM" id="MobiDB-lite"/>
    </source>
</evidence>
<reference evidence="9" key="1">
    <citation type="submission" date="2025-08" db="UniProtKB">
        <authorList>
            <consortium name="RefSeq"/>
        </authorList>
    </citation>
    <scope>IDENTIFICATION</scope>
</reference>
<evidence type="ECO:0000256" key="3">
    <source>
        <dbReference type="ARBA" id="ARBA00022679"/>
    </source>
</evidence>
<gene>
    <name evidence="9" type="primary">LOC105041248</name>
</gene>
<dbReference type="PANTHER" id="PTHR31042">
    <property type="entry name" value="CORE-2/I-BRANCHING BETA-1,6-N-ACETYLGLUCOSAMINYLTRANSFERASE FAMILY PROTEIN-RELATED"/>
    <property type="match status" value="1"/>
</dbReference>
<comment type="subcellular location">
    <subcellularLocation>
        <location evidence="1">Membrane</location>
        <topology evidence="1">Single-pass type II membrane protein</topology>
    </subcellularLocation>
</comment>
<evidence type="ECO:0000256" key="4">
    <source>
        <dbReference type="ARBA" id="ARBA00023136"/>
    </source>
</evidence>
<dbReference type="RefSeq" id="XP_073110334.1">
    <property type="nucleotide sequence ID" value="XM_073254233.1"/>
</dbReference>
<evidence type="ECO:0000313" key="8">
    <source>
        <dbReference type="Proteomes" id="UP000504607"/>
    </source>
</evidence>
<sequence length="402" mass="45766">MATQQSKQTPSPPSKPSSPSSHMIKLFSRFLLFGLGFALGIISSFYLKTIPSSSQITEPTLLRSLTPSPEPPSPPLLSPPPALNHTVVATERVGLKGFMEPGKVMHDMSDEELLWRASMVPKMEAFPYKRIPKVAFLFLTKGALPFAPLWEKFFKGNEGLYSIYVHPHPSYKESVPEDSVFHGRRVPSKVVRWGQPNMVEAERRLLANALLDHSNQRFVLLSESCIPVFNFSTIYSHLINSTKTFIHSYDDLGPGGRGRYKIAMSPQLKLEQWRKGSQWVEVDRNLAIEIISDETYFPLFLKYCRSSCLTDEHYLPTFVSMKFGWKNANRSLTWTEWSPHQSHPTLYQGSHVTIQLLERMRNGTTCSYNDRTTRVCFLFARKFSPNSLDRLLTLAPKIMGFG</sequence>
<evidence type="ECO:0000256" key="5">
    <source>
        <dbReference type="ARBA" id="ARBA00023180"/>
    </source>
</evidence>
<dbReference type="Proteomes" id="UP000504607">
    <property type="component" value="Chromosome 3"/>
</dbReference>
<proteinExistence type="predicted"/>
<name>A0A6I9QY99_ELAGV</name>
<dbReference type="RefSeq" id="XP_010916431.1">
    <property type="nucleotide sequence ID" value="XM_010918129.3"/>
</dbReference>
<keyword evidence="5" id="KW-0325">Glycoprotein</keyword>
<dbReference type="InterPro" id="IPR003406">
    <property type="entry name" value="Glyco_trans_14"/>
</dbReference>
<evidence type="ECO:0000256" key="7">
    <source>
        <dbReference type="SAM" id="Phobius"/>
    </source>
</evidence>
<dbReference type="GeneID" id="105041248"/>
<keyword evidence="7" id="KW-0812">Transmembrane</keyword>
<dbReference type="RefSeq" id="XP_073110328.1">
    <property type="nucleotide sequence ID" value="XM_073254227.1"/>
</dbReference>
<dbReference type="KEGG" id="egu:105041248"/>
<feature type="region of interest" description="Disordered" evidence="6">
    <location>
        <begin position="62"/>
        <end position="81"/>
    </location>
</feature>
<dbReference type="Pfam" id="PF02485">
    <property type="entry name" value="Branch"/>
    <property type="match status" value="1"/>
</dbReference>
<keyword evidence="2" id="KW-0328">Glycosyltransferase</keyword>
<feature type="transmembrane region" description="Helical" evidence="7">
    <location>
        <begin position="26"/>
        <end position="47"/>
    </location>
</feature>
<keyword evidence="7" id="KW-1133">Transmembrane helix</keyword>
<dbReference type="RefSeq" id="XP_073110330.1">
    <property type="nucleotide sequence ID" value="XM_073254229.1"/>
</dbReference>
<dbReference type="PANTHER" id="PTHR31042:SF131">
    <property type="entry name" value="CORE-2_I-BRANCHING BETA-1,6-N-ACETYLGLUCOSAMINYLTRANSFERASE FAMILY PROTEIN"/>
    <property type="match status" value="1"/>
</dbReference>
<keyword evidence="4 7" id="KW-0472">Membrane</keyword>
<feature type="compositionally biased region" description="Pro residues" evidence="6">
    <location>
        <begin position="68"/>
        <end position="81"/>
    </location>
</feature>
<keyword evidence="8" id="KW-1185">Reference proteome</keyword>
<dbReference type="GO" id="GO:0016757">
    <property type="term" value="F:glycosyltransferase activity"/>
    <property type="evidence" value="ECO:0007669"/>
    <property type="project" value="UniProtKB-KW"/>
</dbReference>
<organism evidence="8 9">
    <name type="scientific">Elaeis guineensis var. tenera</name>
    <name type="common">Oil palm</name>
    <dbReference type="NCBI Taxonomy" id="51953"/>
    <lineage>
        <taxon>Eukaryota</taxon>
        <taxon>Viridiplantae</taxon>
        <taxon>Streptophyta</taxon>
        <taxon>Embryophyta</taxon>
        <taxon>Tracheophyta</taxon>
        <taxon>Spermatophyta</taxon>
        <taxon>Magnoliopsida</taxon>
        <taxon>Liliopsida</taxon>
        <taxon>Arecaceae</taxon>
        <taxon>Arecoideae</taxon>
        <taxon>Cocoseae</taxon>
        <taxon>Elaeidinae</taxon>
        <taxon>Elaeis</taxon>
    </lineage>
</organism>